<evidence type="ECO:0000256" key="3">
    <source>
        <dbReference type="ARBA" id="ARBA00022741"/>
    </source>
</evidence>
<feature type="domain" description="HRDC" evidence="13">
    <location>
        <begin position="1336"/>
        <end position="1421"/>
    </location>
</feature>
<feature type="domain" description="Helicase ATP-binding" evidence="14">
    <location>
        <begin position="750"/>
        <end position="929"/>
    </location>
</feature>
<dbReference type="PANTHER" id="PTHR13710:SF153">
    <property type="entry name" value="RECQ-LIKE DNA HELICASE BLM"/>
    <property type="match status" value="1"/>
</dbReference>
<dbReference type="Gene3D" id="1.10.150.80">
    <property type="entry name" value="HRDC domain"/>
    <property type="match status" value="1"/>
</dbReference>
<dbReference type="GO" id="GO:0005524">
    <property type="term" value="F:ATP binding"/>
    <property type="evidence" value="ECO:0007669"/>
    <property type="project" value="UniProtKB-KW"/>
</dbReference>
<keyword evidence="5" id="KW-0347">Helicase</keyword>
<organism evidence="16 17">
    <name type="scientific">Rhodotorula toruloides</name>
    <name type="common">Yeast</name>
    <name type="synonym">Rhodosporidium toruloides</name>
    <dbReference type="NCBI Taxonomy" id="5286"/>
    <lineage>
        <taxon>Eukaryota</taxon>
        <taxon>Fungi</taxon>
        <taxon>Dikarya</taxon>
        <taxon>Basidiomycota</taxon>
        <taxon>Pucciniomycotina</taxon>
        <taxon>Microbotryomycetes</taxon>
        <taxon>Sporidiobolales</taxon>
        <taxon>Sporidiobolaceae</taxon>
        <taxon>Rhodotorula</taxon>
    </lineage>
</organism>
<dbReference type="SMART" id="SM00341">
    <property type="entry name" value="HRDC"/>
    <property type="match status" value="1"/>
</dbReference>
<evidence type="ECO:0000256" key="12">
    <source>
        <dbReference type="SAM" id="MobiDB-lite"/>
    </source>
</evidence>
<feature type="compositionally biased region" description="Gly residues" evidence="12">
    <location>
        <begin position="1490"/>
        <end position="1519"/>
    </location>
</feature>
<dbReference type="NCBIfam" id="TIGR00614">
    <property type="entry name" value="recQ_fam"/>
    <property type="match status" value="1"/>
</dbReference>
<feature type="compositionally biased region" description="Basic and acidic residues" evidence="12">
    <location>
        <begin position="227"/>
        <end position="241"/>
    </location>
</feature>
<feature type="compositionally biased region" description="Gly residues" evidence="12">
    <location>
        <begin position="245"/>
        <end position="255"/>
    </location>
</feature>
<evidence type="ECO:0000259" key="15">
    <source>
        <dbReference type="PROSITE" id="PS51194"/>
    </source>
</evidence>
<accession>A0A0K3CTP2</accession>
<evidence type="ECO:0000256" key="8">
    <source>
        <dbReference type="ARBA" id="ARBA00023235"/>
    </source>
</evidence>
<evidence type="ECO:0000313" key="17">
    <source>
        <dbReference type="Proteomes" id="UP000199069"/>
    </source>
</evidence>
<feature type="region of interest" description="Disordered" evidence="12">
    <location>
        <begin position="566"/>
        <end position="602"/>
    </location>
</feature>
<keyword evidence="4" id="KW-0378">Hydrolase</keyword>
<reference evidence="16 17" key="1">
    <citation type="submission" date="2015-07" db="EMBL/GenBank/DDBJ databases">
        <authorList>
            <person name="Cajimat M.N.B."/>
            <person name="Milazzo M.L."/>
            <person name="Fulhorst C.F."/>
        </authorList>
    </citation>
    <scope>NUCLEOTIDE SEQUENCE [LARGE SCALE GENOMIC DNA]</scope>
    <source>
        <strain evidence="16">Single colony</strain>
    </source>
</reference>
<dbReference type="InterPro" id="IPR004589">
    <property type="entry name" value="DNA_helicase_ATP-dep_RecQ"/>
</dbReference>
<keyword evidence="17" id="KW-1185">Reference proteome</keyword>
<evidence type="ECO:0000256" key="6">
    <source>
        <dbReference type="ARBA" id="ARBA00022840"/>
    </source>
</evidence>
<dbReference type="Pfam" id="PF00570">
    <property type="entry name" value="HRDC"/>
    <property type="match status" value="1"/>
</dbReference>
<feature type="region of interest" description="Disordered" evidence="12">
    <location>
        <begin position="284"/>
        <end position="309"/>
    </location>
</feature>
<dbReference type="Gene3D" id="1.10.10.10">
    <property type="entry name" value="Winged helix-like DNA-binding domain superfamily/Winged helix DNA-binding domain"/>
    <property type="match status" value="1"/>
</dbReference>
<evidence type="ECO:0000259" key="13">
    <source>
        <dbReference type="PROSITE" id="PS50967"/>
    </source>
</evidence>
<dbReference type="Pfam" id="PF00270">
    <property type="entry name" value="DEAD"/>
    <property type="match status" value="1"/>
</dbReference>
<evidence type="ECO:0000313" key="16">
    <source>
        <dbReference type="EMBL" id="CTR10591.1"/>
    </source>
</evidence>
<keyword evidence="7" id="KW-0238">DNA-binding</keyword>
<feature type="region of interest" description="Disordered" evidence="12">
    <location>
        <begin position="226"/>
        <end position="272"/>
    </location>
</feature>
<dbReference type="GO" id="GO:0043138">
    <property type="term" value="F:3'-5' DNA helicase activity"/>
    <property type="evidence" value="ECO:0007669"/>
    <property type="project" value="UniProtKB-EC"/>
</dbReference>
<feature type="region of interest" description="Disordered" evidence="12">
    <location>
        <begin position="151"/>
        <end position="213"/>
    </location>
</feature>
<dbReference type="SMART" id="SM00956">
    <property type="entry name" value="RQC"/>
    <property type="match status" value="1"/>
</dbReference>
<dbReference type="Gene3D" id="3.40.50.300">
    <property type="entry name" value="P-loop containing nucleotide triphosphate hydrolases"/>
    <property type="match status" value="2"/>
</dbReference>
<dbReference type="GO" id="GO:0005634">
    <property type="term" value="C:nucleus"/>
    <property type="evidence" value="ECO:0007669"/>
    <property type="project" value="UniProtKB-SubCell"/>
</dbReference>
<dbReference type="EC" id="5.6.2.4" evidence="11"/>
<dbReference type="InterPro" id="IPR002121">
    <property type="entry name" value="HRDC_dom"/>
</dbReference>
<feature type="region of interest" description="Disordered" evidence="12">
    <location>
        <begin position="429"/>
        <end position="544"/>
    </location>
</feature>
<dbReference type="Pfam" id="PF16124">
    <property type="entry name" value="RecQ_Zn_bind"/>
    <property type="match status" value="1"/>
</dbReference>
<feature type="domain" description="Helicase C-terminal" evidence="15">
    <location>
        <begin position="951"/>
        <end position="1100"/>
    </location>
</feature>
<evidence type="ECO:0000256" key="11">
    <source>
        <dbReference type="ARBA" id="ARBA00034808"/>
    </source>
</evidence>
<comment type="similarity">
    <text evidence="2">Belongs to the helicase family. RecQ subfamily.</text>
</comment>
<evidence type="ECO:0000256" key="5">
    <source>
        <dbReference type="ARBA" id="ARBA00022806"/>
    </source>
</evidence>
<dbReference type="InterPro" id="IPR014001">
    <property type="entry name" value="Helicase_ATP-bd"/>
</dbReference>
<dbReference type="FunFam" id="3.40.50.300:FF:000296">
    <property type="entry name" value="ATP-dependent DNA helicase RecQ"/>
    <property type="match status" value="1"/>
</dbReference>
<proteinExistence type="inferred from homology"/>
<dbReference type="Proteomes" id="UP000199069">
    <property type="component" value="Unassembled WGS sequence"/>
</dbReference>
<dbReference type="OMA" id="TEKRANM"/>
<dbReference type="SUPFAM" id="SSF47819">
    <property type="entry name" value="HRDC-like"/>
    <property type="match status" value="1"/>
</dbReference>
<dbReference type="GO" id="GO:0003677">
    <property type="term" value="F:DNA binding"/>
    <property type="evidence" value="ECO:0007669"/>
    <property type="project" value="UniProtKB-KW"/>
</dbReference>
<feature type="region of interest" description="Disordered" evidence="12">
    <location>
        <begin position="1"/>
        <end position="62"/>
    </location>
</feature>
<dbReference type="GO" id="GO:0005694">
    <property type="term" value="C:chromosome"/>
    <property type="evidence" value="ECO:0007669"/>
    <property type="project" value="TreeGrafter"/>
</dbReference>
<feature type="compositionally biased region" description="Low complexity" evidence="12">
    <location>
        <begin position="1449"/>
        <end position="1474"/>
    </location>
</feature>
<gene>
    <name evidence="16" type="primary">FGENESH: predicted gene_14.2</name>
    <name evidence="16" type="ORF">BN2166_0064520</name>
</gene>
<evidence type="ECO:0000256" key="4">
    <source>
        <dbReference type="ARBA" id="ARBA00022801"/>
    </source>
</evidence>
<dbReference type="SMART" id="SM00487">
    <property type="entry name" value="DEXDc"/>
    <property type="match status" value="1"/>
</dbReference>
<sequence>MPPGAFRAAGSANAAQSPAGAAATPTQRPLAVRTNTAGSNASRGSAGSGAGAGVKKGPQEMPGSVAGRVVQVVAPAGPSSSARPIVTRVGCHTPMPFTPHAGPSSRPHTPLTSLNPTSNASSNPARQSTSTTALGPKSSTGEIVVSSHFAAKPAPPASTSASTLVIPAKRLSPSSRKGKERASPPAAAGAEEEEFDELDEDIENVDPVKALQLPPSGQAALLLQQQREQEEGKRKKPRVSDDSGYGTGEAGGSGLEAGMEKEEVPESEDEGEGEMLLDAVARVSPEEGGAVSRSSGQQAQAAESADPSSHIATELLSFTERRASLMQEFLEIAESGTGRSKGGRDDGELRLTLSYVDERLAEYRAQLLASGTQLSDLQIETEKRANMLEELLEVLASGGGRSSMGNDEDFLRHNLSWLDTRIAKLKANPSAFASASPRPGSTIRPPLPNHRTSALLPSGIAPSPTHQHPLARPFSPAHANGFSPAAGYHPSPTLASGLSIRGPVAGPASQKASSTTSGTESQNSATLAAMAARKGREEGTGEGQASMAEMVLEKVATPATMRFRPAGGAAAERSFEDNGSTFAGSANKRTHSTSTRFHPSANDDVSALLDGVDFDGDLDTQEESLEIVESPAPRPPASRAKKPPSGLGLGVPAVRLDSPPPRYDPPQLRQQPARPPPPAAQNRTVSAVSTASDLIIEEPRAAAASTSKAVAKAAPATKPKALHPWTKDVFKALRQRFGLKSFRTNQEEAINATLAGRDVFVLLPTGGGKSLCFQLPAVVSTGVTSGVTIVVSPLLSLISDQTRALYDKDIPVVFLNSTMPAADKKFVMSCLKNDPPMACLAYVTPEQIVKSKAFQNLLADLYNRKQLARFVIDEAHCVSSWGHDFRPDYKEMGSLKRDYPGIPLIALTATANGRVKQDVMTNLRMDRPLMLTSSFNRANLKYFVRKKTRSVLSDIADFIKGEHAGESGIIYCSSKKQCEDTAERLRREHRIKCMHYHAGMDKDDRLRVQVQWLSGEIHVICATIAFGMGIDKPDVRFVCHYTLSQSLEAYYQETGRAGRDGQTSVCVLYYAYADTNLIMRLIDEGDGTPEQKDHNRANLRRVVQYCMNETDCRRSQVLHYFGEQFPREQCHKTCDNCLAPKNVEHRDITDLAKDATQLVKAIQKDKGVTMLYAIDVFRGSKTQKIAGAGHDKLAHAGKGSSIDRGDCERLFQLLAAEQVLGERYERNGLGFTNAYVTLGPRAQQLLSGKLTLQMGFTKGGKSGGGGGKKGKAPAKQKTIDESYDHEQYGGEYVDELYDETTGVYDEVEEEWDHLGRRVVRSSTSGSLNGAAKAGQEDETQVLFRQLLDVRNQTATDEDCDAEGIISEELLQVIAAMKPTSYRELAAIEEMTDEQMDWFSHSHAKALCIEAVRKARAKSRETDKAAMAPPNKAASNASASTSRGPAGVDASKANNSRSSASTAARPAASGSRTTSKAAQPLNLSTFAYNGGATGGGGKKAGGAAGRRSGGSGGKSGGGSGAIKAMPIVKR</sequence>
<name>A0A0K3CTP2_RHOTO</name>
<dbReference type="SUPFAM" id="SSF52540">
    <property type="entry name" value="P-loop containing nucleoside triphosphate hydrolases"/>
    <property type="match status" value="2"/>
</dbReference>
<evidence type="ECO:0000259" key="14">
    <source>
        <dbReference type="PROSITE" id="PS51192"/>
    </source>
</evidence>
<dbReference type="PROSITE" id="PS51194">
    <property type="entry name" value="HELICASE_CTER"/>
    <property type="match status" value="1"/>
</dbReference>
<feature type="compositionally biased region" description="Polar residues" evidence="12">
    <location>
        <begin position="106"/>
        <end position="139"/>
    </location>
</feature>
<dbReference type="PROSITE" id="PS50967">
    <property type="entry name" value="HRDC"/>
    <property type="match status" value="1"/>
</dbReference>
<evidence type="ECO:0000256" key="7">
    <source>
        <dbReference type="ARBA" id="ARBA00023125"/>
    </source>
</evidence>
<dbReference type="InterPro" id="IPR001650">
    <property type="entry name" value="Helicase_C-like"/>
</dbReference>
<dbReference type="InterPro" id="IPR027417">
    <property type="entry name" value="P-loop_NTPase"/>
</dbReference>
<dbReference type="EMBL" id="CWKI01000014">
    <property type="protein sequence ID" value="CTR10591.1"/>
    <property type="molecule type" value="Genomic_DNA"/>
</dbReference>
<evidence type="ECO:0000256" key="9">
    <source>
        <dbReference type="ARBA" id="ARBA00023242"/>
    </source>
</evidence>
<feature type="compositionally biased region" description="Low complexity" evidence="12">
    <location>
        <begin position="288"/>
        <end position="305"/>
    </location>
</feature>
<dbReference type="PROSITE" id="PS00690">
    <property type="entry name" value="DEAH_ATP_HELICASE"/>
    <property type="match status" value="1"/>
</dbReference>
<dbReference type="InterPro" id="IPR018982">
    <property type="entry name" value="RQC_domain"/>
</dbReference>
<keyword evidence="6" id="KW-0067">ATP-binding</keyword>
<evidence type="ECO:0000256" key="2">
    <source>
        <dbReference type="ARBA" id="ARBA00005446"/>
    </source>
</evidence>
<evidence type="ECO:0000256" key="10">
    <source>
        <dbReference type="ARBA" id="ARBA00034617"/>
    </source>
</evidence>
<dbReference type="FunFam" id="3.40.50.300:FF:001975">
    <property type="entry name" value="ATP-dependent DNA helicase"/>
    <property type="match status" value="1"/>
</dbReference>
<dbReference type="SMART" id="SM00490">
    <property type="entry name" value="HELICc"/>
    <property type="match status" value="1"/>
</dbReference>
<dbReference type="InterPro" id="IPR010997">
    <property type="entry name" value="HRDC-like_sf"/>
</dbReference>
<protein>
    <recommendedName>
        <fullName evidence="11">DNA 3'-5' helicase</fullName>
        <ecNumber evidence="11">5.6.2.4</ecNumber>
    </recommendedName>
</protein>
<feature type="compositionally biased region" description="Low complexity" evidence="12">
    <location>
        <begin position="1424"/>
        <end position="1438"/>
    </location>
</feature>
<dbReference type="InterPro" id="IPR036388">
    <property type="entry name" value="WH-like_DNA-bd_sf"/>
</dbReference>
<dbReference type="InterPro" id="IPR032284">
    <property type="entry name" value="RecQ_Zn-bd"/>
</dbReference>
<feature type="region of interest" description="Disordered" evidence="12">
    <location>
        <begin position="627"/>
        <end position="688"/>
    </location>
</feature>
<dbReference type="Pfam" id="PF09382">
    <property type="entry name" value="RQC"/>
    <property type="match status" value="1"/>
</dbReference>
<feature type="region of interest" description="Disordered" evidence="12">
    <location>
        <begin position="1419"/>
        <end position="1529"/>
    </location>
</feature>
<dbReference type="GO" id="GO:0009378">
    <property type="term" value="F:four-way junction helicase activity"/>
    <property type="evidence" value="ECO:0007669"/>
    <property type="project" value="TreeGrafter"/>
</dbReference>
<dbReference type="GO" id="GO:0016787">
    <property type="term" value="F:hydrolase activity"/>
    <property type="evidence" value="ECO:0007669"/>
    <property type="project" value="UniProtKB-KW"/>
</dbReference>
<keyword evidence="3" id="KW-0547">Nucleotide-binding</keyword>
<feature type="compositionally biased region" description="Acidic residues" evidence="12">
    <location>
        <begin position="190"/>
        <end position="204"/>
    </location>
</feature>
<feature type="region of interest" description="Disordered" evidence="12">
    <location>
        <begin position="77"/>
        <end position="139"/>
    </location>
</feature>
<dbReference type="PROSITE" id="PS51192">
    <property type="entry name" value="HELICASE_ATP_BIND_1"/>
    <property type="match status" value="1"/>
</dbReference>
<dbReference type="CDD" id="cd17920">
    <property type="entry name" value="DEXHc_RecQ"/>
    <property type="match status" value="1"/>
</dbReference>
<keyword evidence="9" id="KW-0539">Nucleus</keyword>
<feature type="compositionally biased region" description="Polar residues" evidence="12">
    <location>
        <begin position="510"/>
        <end position="526"/>
    </location>
</feature>
<evidence type="ECO:0000256" key="1">
    <source>
        <dbReference type="ARBA" id="ARBA00004123"/>
    </source>
</evidence>
<comment type="catalytic activity">
    <reaction evidence="10">
        <text>Couples ATP hydrolysis with the unwinding of duplex DNA by translocating in the 3'-5' direction.</text>
        <dbReference type="EC" id="5.6.2.4"/>
    </reaction>
</comment>
<dbReference type="STRING" id="5286.A0A0K3CTP2"/>
<dbReference type="PANTHER" id="PTHR13710">
    <property type="entry name" value="DNA HELICASE RECQ FAMILY MEMBER"/>
    <property type="match status" value="1"/>
</dbReference>
<keyword evidence="8" id="KW-0413">Isomerase</keyword>
<dbReference type="CDD" id="cd18794">
    <property type="entry name" value="SF2_C_RecQ"/>
    <property type="match status" value="1"/>
</dbReference>
<dbReference type="InterPro" id="IPR011545">
    <property type="entry name" value="DEAD/DEAH_box_helicase_dom"/>
</dbReference>
<dbReference type="GO" id="GO:0005737">
    <property type="term" value="C:cytoplasm"/>
    <property type="evidence" value="ECO:0007669"/>
    <property type="project" value="TreeGrafter"/>
</dbReference>
<comment type="subcellular location">
    <subcellularLocation>
        <location evidence="1">Nucleus</location>
    </subcellularLocation>
</comment>
<dbReference type="GO" id="GO:0006260">
    <property type="term" value="P:DNA replication"/>
    <property type="evidence" value="ECO:0007669"/>
    <property type="project" value="InterPro"/>
</dbReference>
<dbReference type="InterPro" id="IPR044876">
    <property type="entry name" value="HRDC_dom_sf"/>
</dbReference>
<dbReference type="GO" id="GO:0000724">
    <property type="term" value="P:double-strand break repair via homologous recombination"/>
    <property type="evidence" value="ECO:0007669"/>
    <property type="project" value="TreeGrafter"/>
</dbReference>
<dbReference type="InterPro" id="IPR002464">
    <property type="entry name" value="DNA/RNA_helicase_DEAH_CS"/>
</dbReference>
<dbReference type="Pfam" id="PF00271">
    <property type="entry name" value="Helicase_C"/>
    <property type="match status" value="1"/>
</dbReference>
<feature type="compositionally biased region" description="Low complexity" evidence="12">
    <location>
        <begin position="8"/>
        <end position="27"/>
    </location>
</feature>